<proteinExistence type="predicted"/>
<dbReference type="AlphaFoldDB" id="A0AAE0C2U9"/>
<dbReference type="Proteomes" id="UP001190700">
    <property type="component" value="Unassembled WGS sequence"/>
</dbReference>
<organism evidence="1 2">
    <name type="scientific">Cymbomonas tetramitiformis</name>
    <dbReference type="NCBI Taxonomy" id="36881"/>
    <lineage>
        <taxon>Eukaryota</taxon>
        <taxon>Viridiplantae</taxon>
        <taxon>Chlorophyta</taxon>
        <taxon>Pyramimonadophyceae</taxon>
        <taxon>Pyramimonadales</taxon>
        <taxon>Pyramimonadaceae</taxon>
        <taxon>Cymbomonas</taxon>
    </lineage>
</organism>
<reference evidence="1 2" key="1">
    <citation type="journal article" date="2015" name="Genome Biol. Evol.">
        <title>Comparative Genomics of a Bacterivorous Green Alga Reveals Evolutionary Causalities and Consequences of Phago-Mixotrophic Mode of Nutrition.</title>
        <authorList>
            <person name="Burns J.A."/>
            <person name="Paasch A."/>
            <person name="Narechania A."/>
            <person name="Kim E."/>
        </authorList>
    </citation>
    <scope>NUCLEOTIDE SEQUENCE [LARGE SCALE GENOMIC DNA]</scope>
    <source>
        <strain evidence="1 2">PLY_AMNH</strain>
    </source>
</reference>
<dbReference type="EMBL" id="LGRX02029047">
    <property type="protein sequence ID" value="KAK3247348.1"/>
    <property type="molecule type" value="Genomic_DNA"/>
</dbReference>
<protein>
    <submittedName>
        <fullName evidence="1">Uncharacterized protein</fullName>
    </submittedName>
</protein>
<gene>
    <name evidence="1" type="ORF">CYMTET_43149</name>
</gene>
<name>A0AAE0C2U9_9CHLO</name>
<comment type="caution">
    <text evidence="1">The sequence shown here is derived from an EMBL/GenBank/DDBJ whole genome shotgun (WGS) entry which is preliminary data.</text>
</comment>
<evidence type="ECO:0000313" key="2">
    <source>
        <dbReference type="Proteomes" id="UP001190700"/>
    </source>
</evidence>
<keyword evidence="2" id="KW-1185">Reference proteome</keyword>
<accession>A0AAE0C2U9</accession>
<sequence>MQDVICAPGRHTTGICSGFGIGEGIGEIRAKKGTVCLAPFGPSERICMVWLLLLQVKTENNAQDIGPQNLWNALCLKLCPSRRMFIPGGLFCGLREQHVVGELHRMQGTAQGSS</sequence>
<evidence type="ECO:0000313" key="1">
    <source>
        <dbReference type="EMBL" id="KAK3247348.1"/>
    </source>
</evidence>